<feature type="coiled-coil region" evidence="13">
    <location>
        <begin position="883"/>
        <end position="910"/>
    </location>
</feature>
<dbReference type="FunFam" id="2.30.29.30:FF:000079">
    <property type="entry name" value="unconventional myosin-VIIa"/>
    <property type="match status" value="1"/>
</dbReference>
<dbReference type="Gene3D" id="1.20.120.720">
    <property type="entry name" value="Myosin VI head, motor domain, U50 subdomain"/>
    <property type="match status" value="1"/>
</dbReference>
<dbReference type="FunFam" id="1.20.80.10:FF:000013">
    <property type="entry name" value="Unconventional myosin-VIIa"/>
    <property type="match status" value="1"/>
</dbReference>
<dbReference type="Proteomes" id="UP000285301">
    <property type="component" value="Unassembled WGS sequence"/>
</dbReference>
<dbReference type="InterPro" id="IPR000299">
    <property type="entry name" value="FERM_domain"/>
</dbReference>
<dbReference type="PRINTS" id="PR00193">
    <property type="entry name" value="MYOSINHEAVY"/>
</dbReference>
<dbReference type="GO" id="GO:0009887">
    <property type="term" value="P:animal organ morphogenesis"/>
    <property type="evidence" value="ECO:0007669"/>
    <property type="project" value="UniProtKB-ARBA"/>
</dbReference>
<evidence type="ECO:0000313" key="18">
    <source>
        <dbReference type="EMBL" id="RWS12698.1"/>
    </source>
</evidence>
<feature type="domain" description="FERM" evidence="15">
    <location>
        <begin position="1854"/>
        <end position="2157"/>
    </location>
</feature>
<evidence type="ECO:0000256" key="6">
    <source>
        <dbReference type="ARBA" id="ARBA00022741"/>
    </source>
</evidence>
<dbReference type="GO" id="GO:0003774">
    <property type="term" value="F:cytoskeletal motor activity"/>
    <property type="evidence" value="ECO:0007669"/>
    <property type="project" value="UniProtKB-UniRule"/>
</dbReference>
<dbReference type="CDD" id="cd14473">
    <property type="entry name" value="FERM_B-lobe"/>
    <property type="match status" value="2"/>
</dbReference>
<dbReference type="SUPFAM" id="SSF54236">
    <property type="entry name" value="Ubiquitin-like"/>
    <property type="match status" value="2"/>
</dbReference>
<dbReference type="Gene3D" id="2.30.29.30">
    <property type="entry name" value="Pleckstrin-homology domain (PH domain)/Phosphotyrosine-binding domain (PTB)"/>
    <property type="match status" value="2"/>
</dbReference>
<keyword evidence="4" id="KW-0963">Cytoplasm</keyword>
<dbReference type="Gene3D" id="6.20.240.20">
    <property type="match status" value="1"/>
</dbReference>
<dbReference type="Gene3D" id="3.10.20.90">
    <property type="entry name" value="Phosphatidylinositol 3-kinase Catalytic Subunit, Chain A, domain 1"/>
    <property type="match status" value="2"/>
</dbReference>
<dbReference type="CDD" id="cd17093">
    <property type="entry name" value="FERM2_F1_Myosin-VII"/>
    <property type="match status" value="1"/>
</dbReference>
<dbReference type="SMART" id="SM00295">
    <property type="entry name" value="B41"/>
    <property type="match status" value="2"/>
</dbReference>
<keyword evidence="3 11" id="KW-0728">SH3 domain</keyword>
<evidence type="ECO:0000256" key="7">
    <source>
        <dbReference type="ARBA" id="ARBA00022840"/>
    </source>
</evidence>
<dbReference type="InterPro" id="IPR051567">
    <property type="entry name" value="Unconventional_Myosin_ATPase"/>
</dbReference>
<evidence type="ECO:0000259" key="16">
    <source>
        <dbReference type="PROSITE" id="PS51016"/>
    </source>
</evidence>
<keyword evidence="8 12" id="KW-0518">Myosin</keyword>
<feature type="domain" description="FERM" evidence="15">
    <location>
        <begin position="1252"/>
        <end position="1565"/>
    </location>
</feature>
<dbReference type="InterPro" id="IPR019749">
    <property type="entry name" value="Band_41_domain"/>
</dbReference>
<dbReference type="SUPFAM" id="SSF47031">
    <property type="entry name" value="Second domain of FERM"/>
    <property type="match status" value="2"/>
</dbReference>
<dbReference type="Pfam" id="PF00784">
    <property type="entry name" value="MyTH4"/>
    <property type="match status" value="2"/>
</dbReference>
<dbReference type="FunFam" id="1.10.10.820:FF:000001">
    <property type="entry name" value="Myosin heavy chain"/>
    <property type="match status" value="1"/>
</dbReference>
<dbReference type="SMART" id="SM00242">
    <property type="entry name" value="MYSc"/>
    <property type="match status" value="1"/>
</dbReference>
<evidence type="ECO:0000256" key="8">
    <source>
        <dbReference type="ARBA" id="ARBA00023123"/>
    </source>
</evidence>
<dbReference type="SUPFAM" id="SSF50729">
    <property type="entry name" value="PH domain-like"/>
    <property type="match status" value="1"/>
</dbReference>
<name>A0A443RBN7_9ACAR</name>
<sequence length="2167" mass="250595">MVIVTRGDYIWIEPQSKKEFDVAIGARVIAAEGRRIQVVDDDGKELWLTPERRIKAMHPTSIQGVEDMISLGDLHEAGILRNLLIRYNENVIYTYTGSILVAVNPYQILPIYTAEQIKLYKDKKIGELPPHIFAIGDNAYSNMKRYQQDQCIIISGESGAGKTESTKLILQYLAAISGQHSWIEQQILEANPILEAFGNAKTIRNDNSSRFGKYIDIHFNKQGFIEGAKIDQYLLEKSRIVGQASDERNYHIFYCMLTGMSKEEKQRLELQDASKFYYLTQGGCIVCEGRDDAVEFADIRSAMKVLMFSDQEIWEILKILAALLHLGNIKYKATIVENMDATEITNASSAGSAAKLLEVNQQNLIEALTTRTIFAHGDTVVSRMSSSQSLDVRDAFVKGIYGRMFIWIVNKINSAIYKPKPSANHYRTSIGVLDIFGFENFHVNSFEQFCINYANENLQQFFVKHIFKIEQEEYNIESINWQHIEFVDNQDALDLIAVKQLNIMALIDEESKFPKGTDQTLSNKLHKTHGNNSNYLQPKSYVNSCFGINHFAGVVFYETRGFLEKNRDTFSADLIQLIQASKNKYLQSLFIHDIGMGTDTRKKTPTLSAQFKRSLDSLMRQLSQCHPFFIRCIKPNEYKKPMLFDRELCCKQLRYSGMMETIRIRRAGYPIRHTFAEFVERYRFLLPGINPAHKIPDCRVVTAKICAAVLGKADYQLGKTKVFLKDAHDLFLEQERDRVLTRNIVTLQRAIRGWYYRRRFLRMKRSALIIQRIWKGYVQRKRYKAMRLGYKRLQAFIRSRKLTQQFKHLRGHIVALQAVCRGYLVRREFNRKYRAALKIQAFIRGAIARRKYVKIRSEHRKKLEALKMKQQEESLLRKQMNPKKAKEIAEQKYIERLKELELQQQQEEIAGKRMIEEKKAVITDAVHRQDEVVDDSKLVDAMFDFLPRTENITDNAAPSAFKDLEKYRNDQESDNEPENTIPVPHEEHEDLSEYKFQKFAAAYFQGNVTHYYQRKPLKEPLLPLQTQGDCMAAVALWITILRFMGDLAEPKFHTLSRDNTSVMTKVSATLGRNFIKTKEYQDVQNMGIDMESDVKHKRSIRNKLVSLTLKKKNKLSEDVRKQLQEEDIAADSYSNWLESRPTSNLEKLHFIIGHGILREELRDEIYCQICKQLTNNPTKSSHARGWILLSLCVGCFAPSTKFVKYLLNFIREGPPGYAPYCEDRLRRTFANGTRGQPPSWLELQATKSKKPLMLPITFMDGNTKTLLADSATTAKELCAQLSEKIGLRDQFGFSLYIALFDKVSSLGSGGEHVMDAISQCEQYAKEQGAQERNAPWRLFFRKEIFAPWHDPTEDAVATNLIFQQVVRGVKFGEYRCDKEEDLAMIGAQQYYIEFGDELVIEKLLTSLPNYIPDHCLQTTEKSVEKWANLIVSAYKKSYYYRERVSLLKVKEDIVEYAKYKWPLLFSRFYEALYVSGPSLPKSDVIVAINWTGIYFVDDQEQVLLELSFPETTTARNVKSNRPYMQNFSITTIRGDEFIFQSPNSSDICELINLFLVGLKKRSKFVVAVQDYKAETQSALSFSQGDLIVLEDGCNGDMVNKSGWVTGRSDKTQEKGDVPTECVYVLPTTTKPPLPILSLFAQDINFEESARHMLNHCNLSNGFDTHEKPHTLEEYAFDHFRAPPKYTLPRTLTFSSARRRNNDQLWRHSREPIKQPLLKKLANKEELSQEACFAFNDILFKFNLLFNFDLTIFLFQKNFFDILRDEIYCQIMKQLTDNKNRLSEERGWELMWLSTGLFAPSQSLLKELMLFLRTRRHPIAIDCLQRLHKTLRNGQRKYPPHLVEVEAIQHKTTQIFHKVYFPDDTDEAFEVDSSTRAKDFCLDIAQRLNLRSAEGFSLFVKISDKVISVPEGDFFFDFVRHLTDWIRKARPSRDGAVPQFTYQVFFMKKLWTNTVPGKDVNADIIFHYHQELPKLLRGYHKCSQEDAVRLAALIYRVRFGESKAELQAIPNLLHELVPNDLIKIQTPSEWKKAIISAYNQDFGLSSENAKIAFLKYVYKWPTFGSAFFEVKQNGDTNYPELLLIAINKHGVSLIDPVSKDILVTHPFTRISNWSSGNTYFHMTIGNLVRGSKLLCETSLGYKMDDLLTSYISLMLSNINKQKIVQRVK</sequence>
<dbReference type="PROSITE" id="PS51016">
    <property type="entry name" value="MYTH4"/>
    <property type="match status" value="2"/>
</dbReference>
<dbReference type="FunFam" id="3.10.20.90:FF:000051">
    <property type="entry name" value="Unconventional myosin-VIIa"/>
    <property type="match status" value="1"/>
</dbReference>
<evidence type="ECO:0000256" key="3">
    <source>
        <dbReference type="ARBA" id="ARBA00022443"/>
    </source>
</evidence>
<dbReference type="GO" id="GO:0005524">
    <property type="term" value="F:ATP binding"/>
    <property type="evidence" value="ECO:0007669"/>
    <property type="project" value="UniProtKB-UniRule"/>
</dbReference>
<evidence type="ECO:0000259" key="17">
    <source>
        <dbReference type="PROSITE" id="PS51456"/>
    </source>
</evidence>
<dbReference type="PANTHER" id="PTHR22692">
    <property type="entry name" value="MYOSIN VII, XV"/>
    <property type="match status" value="1"/>
</dbReference>
<dbReference type="Gene3D" id="1.25.40.530">
    <property type="entry name" value="MyTH4 domain"/>
    <property type="match status" value="2"/>
</dbReference>
<dbReference type="CDD" id="cd01381">
    <property type="entry name" value="MYSc_Myo7"/>
    <property type="match status" value="1"/>
</dbReference>
<feature type="domain" description="SH3" evidence="14">
    <location>
        <begin position="1560"/>
        <end position="1627"/>
    </location>
</feature>
<keyword evidence="9 12" id="KW-0505">Motor protein</keyword>
<evidence type="ECO:0000256" key="4">
    <source>
        <dbReference type="ARBA" id="ARBA00022490"/>
    </source>
</evidence>
<dbReference type="Pfam" id="PF24123">
    <property type="entry name" value="Myosin_VII_N"/>
    <property type="match status" value="1"/>
</dbReference>
<dbReference type="SMART" id="SM00326">
    <property type="entry name" value="SH3"/>
    <property type="match status" value="1"/>
</dbReference>
<dbReference type="Gene3D" id="3.40.850.10">
    <property type="entry name" value="Kinesin motor domain"/>
    <property type="match status" value="1"/>
</dbReference>
<dbReference type="SUPFAM" id="SSF52540">
    <property type="entry name" value="P-loop containing nucleoside triphosphate hydrolases"/>
    <property type="match status" value="2"/>
</dbReference>
<organism evidence="18 19">
    <name type="scientific">Dinothrombium tinctorium</name>
    <dbReference type="NCBI Taxonomy" id="1965070"/>
    <lineage>
        <taxon>Eukaryota</taxon>
        <taxon>Metazoa</taxon>
        <taxon>Ecdysozoa</taxon>
        <taxon>Arthropoda</taxon>
        <taxon>Chelicerata</taxon>
        <taxon>Arachnida</taxon>
        <taxon>Acari</taxon>
        <taxon>Acariformes</taxon>
        <taxon>Trombidiformes</taxon>
        <taxon>Prostigmata</taxon>
        <taxon>Anystina</taxon>
        <taxon>Parasitengona</taxon>
        <taxon>Trombidioidea</taxon>
        <taxon>Trombidiidae</taxon>
        <taxon>Dinothrombium</taxon>
    </lineage>
</organism>
<comment type="caution">
    <text evidence="18">The sequence shown here is derived from an EMBL/GenBank/DDBJ whole genome shotgun (WGS) entry which is preliminary data.</text>
</comment>
<gene>
    <name evidence="18" type="ORF">B4U79_13250</name>
</gene>
<dbReference type="PROSITE" id="PS51456">
    <property type="entry name" value="MYOSIN_MOTOR"/>
    <property type="match status" value="1"/>
</dbReference>
<evidence type="ECO:0000313" key="19">
    <source>
        <dbReference type="Proteomes" id="UP000285301"/>
    </source>
</evidence>
<feature type="domain" description="MyTH4" evidence="16">
    <location>
        <begin position="1012"/>
        <end position="1247"/>
    </location>
</feature>
<dbReference type="FunFam" id="1.20.80.10:FF:000012">
    <property type="entry name" value="Myosin VIIA"/>
    <property type="match status" value="1"/>
</dbReference>
<dbReference type="GO" id="GO:0005737">
    <property type="term" value="C:cytoplasm"/>
    <property type="evidence" value="ECO:0007669"/>
    <property type="project" value="UniProtKB-SubCell"/>
</dbReference>
<dbReference type="GO" id="GO:0016461">
    <property type="term" value="C:unconventional myosin complex"/>
    <property type="evidence" value="ECO:0007669"/>
    <property type="project" value="UniProtKB-ARBA"/>
</dbReference>
<evidence type="ECO:0000256" key="11">
    <source>
        <dbReference type="PROSITE-ProRule" id="PRU00192"/>
    </source>
</evidence>
<dbReference type="SUPFAM" id="SSF50044">
    <property type="entry name" value="SH3-domain"/>
    <property type="match status" value="1"/>
</dbReference>
<dbReference type="InterPro" id="IPR000857">
    <property type="entry name" value="MyTH4_dom"/>
</dbReference>
<dbReference type="GO" id="GO:0071944">
    <property type="term" value="C:cell periphery"/>
    <property type="evidence" value="ECO:0007669"/>
    <property type="project" value="UniProtKB-ARBA"/>
</dbReference>
<evidence type="ECO:0000259" key="15">
    <source>
        <dbReference type="PROSITE" id="PS50057"/>
    </source>
</evidence>
<dbReference type="InterPro" id="IPR011993">
    <property type="entry name" value="PH-like_dom_sf"/>
</dbReference>
<dbReference type="GO" id="GO:0003779">
    <property type="term" value="F:actin binding"/>
    <property type="evidence" value="ECO:0007669"/>
    <property type="project" value="UniProtKB-KW"/>
</dbReference>
<dbReference type="InterPro" id="IPR029071">
    <property type="entry name" value="Ubiquitin-like_domsf"/>
</dbReference>
<protein>
    <submittedName>
        <fullName evidence="18">Myosin-VIIa-like protein 2</fullName>
    </submittedName>
</protein>
<dbReference type="InterPro" id="IPR014352">
    <property type="entry name" value="FERM/acyl-CoA-bd_prot_sf"/>
</dbReference>
<dbReference type="EMBL" id="NCKU01001225">
    <property type="protein sequence ID" value="RWS12698.1"/>
    <property type="molecule type" value="Genomic_DNA"/>
</dbReference>
<keyword evidence="19" id="KW-1185">Reference proteome</keyword>
<accession>A0A443RBN7</accession>
<dbReference type="CDD" id="cd13198">
    <property type="entry name" value="FERM_C1_MyoVII"/>
    <property type="match status" value="1"/>
</dbReference>
<dbReference type="GO" id="GO:0007423">
    <property type="term" value="P:sensory organ development"/>
    <property type="evidence" value="ECO:0007669"/>
    <property type="project" value="UniProtKB-ARBA"/>
</dbReference>
<keyword evidence="6 12" id="KW-0547">Nucleotide-binding</keyword>
<dbReference type="PANTHER" id="PTHR22692:SF33">
    <property type="entry name" value="MYOSIN"/>
    <property type="match status" value="1"/>
</dbReference>
<dbReference type="Pfam" id="PF21998">
    <property type="entry name" value="FERM_C1_MyoVII"/>
    <property type="match status" value="1"/>
</dbReference>
<dbReference type="Gene3D" id="1.20.58.530">
    <property type="match status" value="1"/>
</dbReference>
<dbReference type="CDD" id="cd17092">
    <property type="entry name" value="FERM1_F1_Myosin-VII"/>
    <property type="match status" value="1"/>
</dbReference>
<dbReference type="InterPro" id="IPR035963">
    <property type="entry name" value="FERM_2"/>
</dbReference>
<dbReference type="GO" id="GO:0007605">
    <property type="term" value="P:sensory perception of sound"/>
    <property type="evidence" value="ECO:0007669"/>
    <property type="project" value="UniProtKB-ARBA"/>
</dbReference>
<comment type="similarity">
    <text evidence="2 12">Belongs to the TRAFAC class myosin-kinesin ATPase superfamily. Myosin family.</text>
</comment>
<proteinExistence type="inferred from homology"/>
<dbReference type="InterPro" id="IPR019748">
    <property type="entry name" value="FERM_central"/>
</dbReference>
<feature type="region of interest" description="Actin-binding" evidence="12">
    <location>
        <begin position="615"/>
        <end position="637"/>
    </location>
</feature>
<feature type="binding site" evidence="12">
    <location>
        <begin position="156"/>
        <end position="163"/>
    </location>
    <ligand>
        <name>ATP</name>
        <dbReference type="ChEBI" id="CHEBI:30616"/>
    </ligand>
</feature>
<dbReference type="Gene3D" id="1.20.5.190">
    <property type="match status" value="2"/>
</dbReference>
<dbReference type="SMART" id="SM00139">
    <property type="entry name" value="MyTH4"/>
    <property type="match status" value="2"/>
</dbReference>
<dbReference type="Gene3D" id="2.30.30.40">
    <property type="entry name" value="SH3 Domains"/>
    <property type="match status" value="1"/>
</dbReference>
<dbReference type="SMART" id="SM00015">
    <property type="entry name" value="IQ"/>
    <property type="match status" value="4"/>
</dbReference>
<dbReference type="GO" id="GO:0005902">
    <property type="term" value="C:microvillus"/>
    <property type="evidence" value="ECO:0007669"/>
    <property type="project" value="UniProtKB-ARBA"/>
</dbReference>
<evidence type="ECO:0000256" key="13">
    <source>
        <dbReference type="SAM" id="Coils"/>
    </source>
</evidence>
<dbReference type="Gene3D" id="1.10.10.820">
    <property type="match status" value="1"/>
</dbReference>
<evidence type="ECO:0000259" key="14">
    <source>
        <dbReference type="PROSITE" id="PS50002"/>
    </source>
</evidence>
<keyword evidence="7 12" id="KW-0067">ATP-binding</keyword>
<dbReference type="PROSITE" id="PS50002">
    <property type="entry name" value="SH3"/>
    <property type="match status" value="1"/>
</dbReference>
<dbReference type="Pfam" id="PF00612">
    <property type="entry name" value="IQ"/>
    <property type="match status" value="3"/>
</dbReference>
<keyword evidence="5" id="KW-0677">Repeat</keyword>
<dbReference type="CDD" id="cd23767">
    <property type="entry name" value="IQCD"/>
    <property type="match status" value="1"/>
</dbReference>
<dbReference type="InterPro" id="IPR057130">
    <property type="entry name" value="Myosin_VII_N"/>
</dbReference>
<evidence type="ECO:0000256" key="12">
    <source>
        <dbReference type="PROSITE-ProRule" id="PRU00782"/>
    </source>
</evidence>
<dbReference type="InterPro" id="IPR001452">
    <property type="entry name" value="SH3_domain"/>
</dbReference>
<dbReference type="InterPro" id="IPR036106">
    <property type="entry name" value="MYSc_Myo7"/>
</dbReference>
<dbReference type="InterPro" id="IPR001609">
    <property type="entry name" value="Myosin_head_motor_dom-like"/>
</dbReference>
<dbReference type="Pfam" id="PF02174">
    <property type="entry name" value="IRS"/>
    <property type="match status" value="1"/>
</dbReference>
<dbReference type="GO" id="GO:0030182">
    <property type="term" value="P:neuron differentiation"/>
    <property type="evidence" value="ECO:0007669"/>
    <property type="project" value="UniProtKB-ARBA"/>
</dbReference>
<dbReference type="PROSITE" id="PS50057">
    <property type="entry name" value="FERM_3"/>
    <property type="match status" value="2"/>
</dbReference>
<evidence type="ECO:0000256" key="10">
    <source>
        <dbReference type="ARBA" id="ARBA00023203"/>
    </source>
</evidence>
<feature type="domain" description="MyTH4" evidence="16">
    <location>
        <begin position="1707"/>
        <end position="1848"/>
    </location>
</feature>
<dbReference type="InterPro" id="IPR038185">
    <property type="entry name" value="MyTH4_dom_sf"/>
</dbReference>
<keyword evidence="13" id="KW-0175">Coiled coil</keyword>
<dbReference type="FunFam" id="3.10.20.90:FF:000036">
    <property type="entry name" value="Unconventional myosin-VIIa"/>
    <property type="match status" value="1"/>
</dbReference>
<dbReference type="InterPro" id="IPR027417">
    <property type="entry name" value="P-loop_NTPase"/>
</dbReference>
<evidence type="ECO:0000256" key="5">
    <source>
        <dbReference type="ARBA" id="ARBA00022737"/>
    </source>
</evidence>
<dbReference type="InterPro" id="IPR000048">
    <property type="entry name" value="IQ_motif_EF-hand-BS"/>
</dbReference>
<dbReference type="Pfam" id="PF00063">
    <property type="entry name" value="Myosin_head"/>
    <property type="match status" value="1"/>
</dbReference>
<dbReference type="InterPro" id="IPR041794">
    <property type="entry name" value="MyoVII_FERM_C2"/>
</dbReference>
<evidence type="ECO:0000256" key="1">
    <source>
        <dbReference type="ARBA" id="ARBA00004496"/>
    </source>
</evidence>
<dbReference type="OrthoDB" id="6108017at2759"/>
<evidence type="ECO:0000256" key="9">
    <source>
        <dbReference type="ARBA" id="ARBA00023175"/>
    </source>
</evidence>
<dbReference type="CDD" id="cd13199">
    <property type="entry name" value="FERM_C2_MyoVII"/>
    <property type="match status" value="1"/>
</dbReference>
<dbReference type="InterPro" id="IPR036961">
    <property type="entry name" value="Kinesin_motor_dom_sf"/>
</dbReference>
<dbReference type="PROSITE" id="PS50096">
    <property type="entry name" value="IQ"/>
    <property type="match status" value="4"/>
</dbReference>
<dbReference type="GO" id="GO:0045177">
    <property type="term" value="C:apical part of cell"/>
    <property type="evidence" value="ECO:0007669"/>
    <property type="project" value="UniProtKB-ARBA"/>
</dbReference>
<keyword evidence="10 12" id="KW-0009">Actin-binding</keyword>
<dbReference type="InterPro" id="IPR036028">
    <property type="entry name" value="SH3-like_dom_sf"/>
</dbReference>
<reference evidence="18 19" key="1">
    <citation type="journal article" date="2018" name="Gigascience">
        <title>Genomes of trombidid mites reveal novel predicted allergens and laterally-transferred genes associated with secondary metabolism.</title>
        <authorList>
            <person name="Dong X."/>
            <person name="Chaisiri K."/>
            <person name="Xia D."/>
            <person name="Armstrong S.D."/>
            <person name="Fang Y."/>
            <person name="Donnelly M.J."/>
            <person name="Kadowaki T."/>
            <person name="McGarry J.W."/>
            <person name="Darby A.C."/>
            <person name="Makepeace B.L."/>
        </authorList>
    </citation>
    <scope>NUCLEOTIDE SEQUENCE [LARGE SCALE GENOMIC DNA]</scope>
    <source>
        <strain evidence="18">UoL-WK</strain>
    </source>
</reference>
<dbReference type="STRING" id="1965070.A0A443RBN7"/>
<dbReference type="InterPro" id="IPR002404">
    <property type="entry name" value="IRS_PTB"/>
</dbReference>
<dbReference type="InterPro" id="IPR041793">
    <property type="entry name" value="MyoVII_FERM_C1"/>
</dbReference>
<dbReference type="Gene3D" id="1.20.80.10">
    <property type="match status" value="2"/>
</dbReference>
<feature type="domain" description="Myosin motor" evidence="17">
    <location>
        <begin position="63"/>
        <end position="737"/>
    </location>
</feature>
<evidence type="ECO:0000256" key="2">
    <source>
        <dbReference type="ARBA" id="ARBA00008314"/>
    </source>
</evidence>
<dbReference type="FunFam" id="2.30.29.30:FF:000075">
    <property type="entry name" value="unconventional myosin-VIIa"/>
    <property type="match status" value="1"/>
</dbReference>
<dbReference type="GO" id="GO:0009888">
    <property type="term" value="P:tissue development"/>
    <property type="evidence" value="ECO:0007669"/>
    <property type="project" value="UniProtKB-ARBA"/>
</dbReference>
<comment type="subcellular location">
    <subcellularLocation>
        <location evidence="1">Cytoplasm</location>
    </subcellularLocation>
</comment>
<dbReference type="Pfam" id="PF21989">
    <property type="entry name" value="RA_2"/>
    <property type="match status" value="2"/>
</dbReference>